<dbReference type="OrthoDB" id="6891826at2"/>
<proteinExistence type="predicted"/>
<keyword evidence="2" id="KW-1185">Reference proteome</keyword>
<reference evidence="1 2" key="1">
    <citation type="submission" date="2019-07" db="EMBL/GenBank/DDBJ databases">
        <title>Pseudomonas mangiferae sp. nov., isolated from bark of mango tree in Thailand.</title>
        <authorList>
            <person name="Srisuk N."/>
            <person name="Anurat P."/>
        </authorList>
    </citation>
    <scope>NUCLEOTIDE SEQUENCE [LARGE SCALE GENOMIC DNA]</scope>
    <source>
        <strain evidence="1 2">DMKU_BBB3-04</strain>
    </source>
</reference>
<protein>
    <submittedName>
        <fullName evidence="1">DUF3509 domain-containing protein</fullName>
    </submittedName>
</protein>
<dbReference type="Proteomes" id="UP000315235">
    <property type="component" value="Unassembled WGS sequence"/>
</dbReference>
<evidence type="ECO:0000313" key="1">
    <source>
        <dbReference type="EMBL" id="TRX73719.1"/>
    </source>
</evidence>
<sequence length="117" mass="13312">MNIDFATIEAAFPDYNLSVSPRPDGSHLLTLLKDGELHQRVVPAPHSGIPMRTEWVISAIRRDLDLETGRVPTVADLQSQARRLLPTYAPNTEISYERRVDRVRTRYTQKAALPRYA</sequence>
<accession>A0A553GW53</accession>
<dbReference type="AlphaFoldDB" id="A0A553GW53"/>
<comment type="caution">
    <text evidence="1">The sequence shown here is derived from an EMBL/GenBank/DDBJ whole genome shotgun (WGS) entry which is preliminary data.</text>
</comment>
<dbReference type="EMBL" id="VJOY01000012">
    <property type="protein sequence ID" value="TRX73719.1"/>
    <property type="molecule type" value="Genomic_DNA"/>
</dbReference>
<dbReference type="Pfam" id="PF12021">
    <property type="entry name" value="DUF3509"/>
    <property type="match status" value="1"/>
</dbReference>
<dbReference type="InterPro" id="IPR021898">
    <property type="entry name" value="DUF3509"/>
</dbReference>
<gene>
    <name evidence="1" type="ORF">FM069_16430</name>
</gene>
<name>A0A553GW53_9PSED</name>
<organism evidence="1 2">
    <name type="scientific">Pseudomonas mangiferae</name>
    <dbReference type="NCBI Taxonomy" id="2593654"/>
    <lineage>
        <taxon>Bacteria</taxon>
        <taxon>Pseudomonadati</taxon>
        <taxon>Pseudomonadota</taxon>
        <taxon>Gammaproteobacteria</taxon>
        <taxon>Pseudomonadales</taxon>
        <taxon>Pseudomonadaceae</taxon>
        <taxon>Pseudomonas</taxon>
    </lineage>
</organism>
<evidence type="ECO:0000313" key="2">
    <source>
        <dbReference type="Proteomes" id="UP000315235"/>
    </source>
</evidence>
<dbReference type="RefSeq" id="WP_143489454.1">
    <property type="nucleotide sequence ID" value="NZ_VJOY01000012.1"/>
</dbReference>